<dbReference type="GO" id="GO:0003676">
    <property type="term" value="F:nucleic acid binding"/>
    <property type="evidence" value="ECO:0007669"/>
    <property type="project" value="InterPro"/>
</dbReference>
<keyword evidence="1" id="KW-0614">Plasmid</keyword>
<dbReference type="AlphaFoldDB" id="E6UK33"/>
<gene>
    <name evidence="1" type="ordered locus">Rumal_3588</name>
</gene>
<dbReference type="InterPro" id="IPR007347">
    <property type="entry name" value="SpoVS"/>
</dbReference>
<dbReference type="InterPro" id="IPR036882">
    <property type="entry name" value="Alba-like_dom_sf"/>
</dbReference>
<dbReference type="HOGENOM" id="CLU_168904_1_0_9"/>
<dbReference type="eggNOG" id="COG2359">
    <property type="taxonomic scope" value="Bacteria"/>
</dbReference>
<sequence precursor="true">MNNSITRLKASAKTTPKNLAWAIVSALSGNSEKVEITAVGAAATNQVVKALAIARGMAITKNRDVISKTSFATLEIDSKQVTGIMFDCSFQ</sequence>
<organism evidence="1 2">
    <name type="scientific">Ruminococcus albus (strain ATCC 27210 / DSM 20455 / JCM 14654 / NCDO 2250 / 7)</name>
    <dbReference type="NCBI Taxonomy" id="697329"/>
    <lineage>
        <taxon>Bacteria</taxon>
        <taxon>Bacillati</taxon>
        <taxon>Bacillota</taxon>
        <taxon>Clostridia</taxon>
        <taxon>Eubacteriales</taxon>
        <taxon>Oscillospiraceae</taxon>
        <taxon>Ruminococcus</taxon>
    </lineage>
</organism>
<dbReference type="RefSeq" id="WP_013483578.1">
    <property type="nucleotide sequence ID" value="NC_014824.1"/>
</dbReference>
<reference evidence="2" key="1">
    <citation type="journal article" date="2011" name="J. Bacteriol.">
        <title>Complete genome of the cellulolytic ruminal bacterium Ruminococcus albus 7.</title>
        <authorList>
            <person name="Suen G."/>
            <person name="Stevenson D.M."/>
            <person name="Bruce D.C."/>
            <person name="Chertkov O."/>
            <person name="Copeland A."/>
            <person name="Cheng J.F."/>
            <person name="Detter C."/>
            <person name="Detter J.C."/>
            <person name="Goodwin L.A."/>
            <person name="Han C.S."/>
            <person name="Hauser L.J."/>
            <person name="Ivanova N.N."/>
            <person name="Kyrpides N.C."/>
            <person name="Land M.L."/>
            <person name="Lapidus A."/>
            <person name="Lucas S."/>
            <person name="Ovchinnikova G."/>
            <person name="Pitluck S."/>
            <person name="Tapia R."/>
            <person name="Woyke T."/>
            <person name="Boyum J."/>
            <person name="Mead D."/>
            <person name="Weimer P.J."/>
        </authorList>
    </citation>
    <scope>NUCLEOTIDE SEQUENCE [LARGE SCALE GENOMIC DNA]</scope>
    <source>
        <strain evidence="2">ATCC 27210 / DSM 20455 / JCM 14654 / NCDO 2250 / 7</strain>
        <plasmid evidence="2">pRUMAL01</plasmid>
    </source>
</reference>
<dbReference type="EMBL" id="CP002404">
    <property type="protein sequence ID" value="ADU24029.1"/>
    <property type="molecule type" value="Genomic_DNA"/>
</dbReference>
<dbReference type="Proteomes" id="UP000006919">
    <property type="component" value="Plasmid pRUMAL01"/>
</dbReference>
<protein>
    <submittedName>
        <fullName evidence="1">Stage V sporulation protein S</fullName>
    </submittedName>
</protein>
<dbReference type="Gene3D" id="3.30.110.20">
    <property type="entry name" value="Alba-like domain"/>
    <property type="match status" value="1"/>
</dbReference>
<evidence type="ECO:0000313" key="2">
    <source>
        <dbReference type="Proteomes" id="UP000006919"/>
    </source>
</evidence>
<accession>E6UK33</accession>
<evidence type="ECO:0000313" key="1">
    <source>
        <dbReference type="EMBL" id="ADU24029.1"/>
    </source>
</evidence>
<dbReference type="Pfam" id="PF04232">
    <property type="entry name" value="SpoVS"/>
    <property type="match status" value="1"/>
</dbReference>
<proteinExistence type="predicted"/>
<name>E6UK33_RUMA7</name>
<dbReference type="KEGG" id="ral:Rumal_3588"/>
<geneLocation type="plasmid" evidence="1 2">
    <name>pRUMAL01</name>
</geneLocation>